<organism evidence="8 9">
    <name type="scientific">Eiseniibacteriota bacterium</name>
    <dbReference type="NCBI Taxonomy" id="2212470"/>
    <lineage>
        <taxon>Bacteria</taxon>
        <taxon>Candidatus Eiseniibacteriota</taxon>
    </lineage>
</organism>
<evidence type="ECO:0000313" key="9">
    <source>
        <dbReference type="Proteomes" id="UP000319836"/>
    </source>
</evidence>
<evidence type="ECO:0000256" key="2">
    <source>
        <dbReference type="ARBA" id="ARBA00022801"/>
    </source>
</evidence>
<dbReference type="Gene3D" id="3.40.50.300">
    <property type="entry name" value="P-loop containing nucleotide triphosphate hydrolases"/>
    <property type="match status" value="1"/>
</dbReference>
<evidence type="ECO:0000259" key="7">
    <source>
        <dbReference type="PROSITE" id="PS51194"/>
    </source>
</evidence>
<dbReference type="InterPro" id="IPR001650">
    <property type="entry name" value="Helicase_C-like"/>
</dbReference>
<dbReference type="GO" id="GO:0003724">
    <property type="term" value="F:RNA helicase activity"/>
    <property type="evidence" value="ECO:0007669"/>
    <property type="project" value="TreeGrafter"/>
</dbReference>
<evidence type="ECO:0000256" key="5">
    <source>
        <dbReference type="ARBA" id="ARBA00038437"/>
    </source>
</evidence>
<feature type="domain" description="Helicase C-terminal" evidence="7">
    <location>
        <begin position="15"/>
        <end position="159"/>
    </location>
</feature>
<dbReference type="GO" id="GO:0005829">
    <property type="term" value="C:cytosol"/>
    <property type="evidence" value="ECO:0007669"/>
    <property type="project" value="TreeGrafter"/>
</dbReference>
<keyword evidence="1" id="KW-0547">Nucleotide-binding</keyword>
<accession>A0A538U9P2</accession>
<feature type="region of interest" description="Disordered" evidence="6">
    <location>
        <begin position="167"/>
        <end position="239"/>
    </location>
</feature>
<dbReference type="GO" id="GO:0005524">
    <property type="term" value="F:ATP binding"/>
    <property type="evidence" value="ECO:0007669"/>
    <property type="project" value="UniProtKB-KW"/>
</dbReference>
<keyword evidence="4" id="KW-0067">ATP-binding</keyword>
<evidence type="ECO:0000256" key="1">
    <source>
        <dbReference type="ARBA" id="ARBA00022741"/>
    </source>
</evidence>
<name>A0A538U9P2_UNCEI</name>
<proteinExistence type="inferred from homology"/>
<dbReference type="SMART" id="SM00490">
    <property type="entry name" value="HELICc"/>
    <property type="match status" value="1"/>
</dbReference>
<keyword evidence="2" id="KW-0378">Hydrolase</keyword>
<gene>
    <name evidence="8" type="ORF">E6K80_02485</name>
</gene>
<keyword evidence="3 8" id="KW-0347">Helicase</keyword>
<dbReference type="PANTHER" id="PTHR47959">
    <property type="entry name" value="ATP-DEPENDENT RNA HELICASE RHLE-RELATED"/>
    <property type="match status" value="1"/>
</dbReference>
<dbReference type="SUPFAM" id="SSF52540">
    <property type="entry name" value="P-loop containing nucleoside triphosphate hydrolases"/>
    <property type="match status" value="1"/>
</dbReference>
<feature type="compositionally biased region" description="Pro residues" evidence="6">
    <location>
        <begin position="179"/>
        <end position="197"/>
    </location>
</feature>
<sequence length="239" mass="26543">MQAVYPVPRHLKAELLNEILTRNEVRSVIVYANTRHAADHLARQLQKRGHTVASLHDSDNQMQRERAVNDLKRGRIHILLATDLASRGIVMDGISHVVNFDVPSRPEDYLHRIGHSTNAHSGGDAFTLMSPEEAPHVAAIERYLGRTVPRVLLPDFDYRMRPTEMRQVVSYPSRERPAAPKPAPKPAAKPAPKPPKPAAKSNARPGSARSVGKDGTRPRATGAASSRTPRARKESTRRR</sequence>
<evidence type="ECO:0000256" key="4">
    <source>
        <dbReference type="ARBA" id="ARBA00022840"/>
    </source>
</evidence>
<comment type="caution">
    <text evidence="8">The sequence shown here is derived from an EMBL/GenBank/DDBJ whole genome shotgun (WGS) entry which is preliminary data.</text>
</comment>
<dbReference type="AlphaFoldDB" id="A0A538U9P2"/>
<dbReference type="InterPro" id="IPR027417">
    <property type="entry name" value="P-loop_NTPase"/>
</dbReference>
<dbReference type="PANTHER" id="PTHR47959:SF13">
    <property type="entry name" value="ATP-DEPENDENT RNA HELICASE RHLE"/>
    <property type="match status" value="1"/>
</dbReference>
<protein>
    <submittedName>
        <fullName evidence="8">DEAD/DEAH box helicase</fullName>
    </submittedName>
</protein>
<dbReference type="GO" id="GO:0016787">
    <property type="term" value="F:hydrolase activity"/>
    <property type="evidence" value="ECO:0007669"/>
    <property type="project" value="UniProtKB-KW"/>
</dbReference>
<evidence type="ECO:0000256" key="6">
    <source>
        <dbReference type="SAM" id="MobiDB-lite"/>
    </source>
</evidence>
<evidence type="ECO:0000256" key="3">
    <source>
        <dbReference type="ARBA" id="ARBA00022806"/>
    </source>
</evidence>
<dbReference type="CDD" id="cd18787">
    <property type="entry name" value="SF2_C_DEAD"/>
    <property type="match status" value="1"/>
</dbReference>
<dbReference type="PROSITE" id="PS51194">
    <property type="entry name" value="HELICASE_CTER"/>
    <property type="match status" value="1"/>
</dbReference>
<dbReference type="InterPro" id="IPR050079">
    <property type="entry name" value="DEAD_box_RNA_helicase"/>
</dbReference>
<dbReference type="EMBL" id="VBPA01000052">
    <property type="protein sequence ID" value="TMQ72594.1"/>
    <property type="molecule type" value="Genomic_DNA"/>
</dbReference>
<evidence type="ECO:0000313" key="8">
    <source>
        <dbReference type="EMBL" id="TMQ72594.1"/>
    </source>
</evidence>
<comment type="similarity">
    <text evidence="5">Belongs to the DEAD box helicase family.</text>
</comment>
<reference evidence="8 9" key="1">
    <citation type="journal article" date="2019" name="Nat. Microbiol.">
        <title>Mediterranean grassland soil C-N compound turnover is dependent on rainfall and depth, and is mediated by genomically divergent microorganisms.</title>
        <authorList>
            <person name="Diamond S."/>
            <person name="Andeer P.F."/>
            <person name="Li Z."/>
            <person name="Crits-Christoph A."/>
            <person name="Burstein D."/>
            <person name="Anantharaman K."/>
            <person name="Lane K.R."/>
            <person name="Thomas B.C."/>
            <person name="Pan C."/>
            <person name="Northen T.R."/>
            <person name="Banfield J.F."/>
        </authorList>
    </citation>
    <scope>NUCLEOTIDE SEQUENCE [LARGE SCALE GENOMIC DNA]</scope>
    <source>
        <strain evidence="8">WS_10</strain>
    </source>
</reference>
<dbReference type="Pfam" id="PF00271">
    <property type="entry name" value="Helicase_C"/>
    <property type="match status" value="1"/>
</dbReference>
<dbReference type="Proteomes" id="UP000319836">
    <property type="component" value="Unassembled WGS sequence"/>
</dbReference>